<evidence type="ECO:0000256" key="5">
    <source>
        <dbReference type="ARBA" id="ARBA00023002"/>
    </source>
</evidence>
<evidence type="ECO:0000256" key="8">
    <source>
        <dbReference type="ARBA" id="ARBA00023128"/>
    </source>
</evidence>
<dbReference type="OMA" id="MAHPMGP"/>
<dbReference type="InterPro" id="IPR013328">
    <property type="entry name" value="6PGD_dom2"/>
</dbReference>
<comment type="subcellular location">
    <subcellularLocation>
        <location evidence="1">Mitochondrion matrix</location>
    </subcellularLocation>
</comment>
<evidence type="ECO:0000256" key="7">
    <source>
        <dbReference type="ARBA" id="ARBA00023098"/>
    </source>
</evidence>
<keyword evidence="8" id="KW-0496">Mitochondrion</keyword>
<dbReference type="Gene3D" id="1.10.1040.10">
    <property type="entry name" value="N-(1-d-carboxylethyl)-l-norvaline Dehydrogenase, domain 2"/>
    <property type="match status" value="1"/>
</dbReference>
<evidence type="ECO:0000256" key="4">
    <source>
        <dbReference type="ARBA" id="ARBA00022832"/>
    </source>
</evidence>
<evidence type="ECO:0000256" key="9">
    <source>
        <dbReference type="ARBA" id="ARBA00049556"/>
    </source>
</evidence>
<feature type="binding site" evidence="11">
    <location>
        <position position="92"/>
    </location>
    <ligand>
        <name>CoA</name>
        <dbReference type="ChEBI" id="CHEBI:57287"/>
    </ligand>
</feature>
<evidence type="ECO:0000256" key="6">
    <source>
        <dbReference type="ARBA" id="ARBA00023027"/>
    </source>
</evidence>
<dbReference type="EMBL" id="CM000622">
    <property type="protein sequence ID" value="EEC44929.1"/>
    <property type="molecule type" value="Genomic_DNA"/>
</dbReference>
<name>B7G9C0_PHATC</name>
<dbReference type="PaxDb" id="2850-Phatr39681"/>
<dbReference type="OrthoDB" id="5958943at2759"/>
<feature type="binding site" evidence="11">
    <location>
        <position position="155"/>
    </location>
    <ligand>
        <name>CoA</name>
        <dbReference type="ChEBI" id="CHEBI:57287"/>
    </ligand>
</feature>
<dbReference type="AlphaFoldDB" id="B7G9C0"/>
<comment type="pathway">
    <text evidence="2">Lipid metabolism; fatty acid beta-oxidation.</text>
</comment>
<accession>B7G9C0</accession>
<comment type="similarity">
    <text evidence="3">Belongs to the 3-hydroxyacyl-CoA dehydrogenase family.</text>
</comment>
<dbReference type="GO" id="GO:0006635">
    <property type="term" value="P:fatty acid beta-oxidation"/>
    <property type="evidence" value="ECO:0007669"/>
    <property type="project" value="TreeGrafter"/>
</dbReference>
<dbReference type="InterPro" id="IPR006108">
    <property type="entry name" value="3HC_DH_C"/>
</dbReference>
<dbReference type="EC" id="1.1.1.35" evidence="14"/>
<dbReference type="RefSeq" id="XP_002183747.1">
    <property type="nucleotide sequence ID" value="XM_002183711.1"/>
</dbReference>
<evidence type="ECO:0000256" key="11">
    <source>
        <dbReference type="PIRSR" id="PIRSR000105-3"/>
    </source>
</evidence>
<dbReference type="InterPro" id="IPR008927">
    <property type="entry name" value="6-PGluconate_DH-like_C_sf"/>
</dbReference>
<dbReference type="HOGENOM" id="CLU_009834_2_0_1"/>
<dbReference type="InterPro" id="IPR052242">
    <property type="entry name" value="Mito_3-hydroxyacyl-CoA_DH"/>
</dbReference>
<keyword evidence="15" id="KW-1185">Reference proteome</keyword>
<dbReference type="PANTHER" id="PTHR43561:SF3">
    <property type="entry name" value="HYDROXYACYL-COENZYME A DEHYDROGENASE, MITOCHONDRIAL"/>
    <property type="match status" value="1"/>
</dbReference>
<evidence type="ECO:0000256" key="2">
    <source>
        <dbReference type="ARBA" id="ARBA00005005"/>
    </source>
</evidence>
<feature type="site" description="Important for catalytic activity" evidence="10">
    <location>
        <position position="176"/>
    </location>
</feature>
<dbReference type="GO" id="GO:0003857">
    <property type="term" value="F:(3S)-3-hydroxyacyl-CoA dehydrogenase (NAD+) activity"/>
    <property type="evidence" value="ECO:0007669"/>
    <property type="project" value="UniProtKB-EC"/>
</dbReference>
<dbReference type="SUPFAM" id="SSF51735">
    <property type="entry name" value="NAD(P)-binding Rossmann-fold domains"/>
    <property type="match status" value="1"/>
</dbReference>
<comment type="catalytic activity">
    <reaction evidence="9">
        <text>a (3S)-3-hydroxyacyl-CoA + NAD(+) = a 3-oxoacyl-CoA + NADH + H(+)</text>
        <dbReference type="Rhea" id="RHEA:22432"/>
        <dbReference type="ChEBI" id="CHEBI:15378"/>
        <dbReference type="ChEBI" id="CHEBI:57318"/>
        <dbReference type="ChEBI" id="CHEBI:57540"/>
        <dbReference type="ChEBI" id="CHEBI:57945"/>
        <dbReference type="ChEBI" id="CHEBI:90726"/>
        <dbReference type="EC" id="1.1.1.35"/>
    </reaction>
</comment>
<dbReference type="InParanoid" id="B7G9C0"/>
<dbReference type="GO" id="GO:0070403">
    <property type="term" value="F:NAD+ binding"/>
    <property type="evidence" value="ECO:0007669"/>
    <property type="project" value="InterPro"/>
</dbReference>
<keyword evidence="6" id="KW-0520">NAD</keyword>
<dbReference type="eggNOG" id="KOG2304">
    <property type="taxonomic scope" value="Eukaryota"/>
</dbReference>
<dbReference type="GO" id="GO:0005759">
    <property type="term" value="C:mitochondrial matrix"/>
    <property type="evidence" value="ECO:0007669"/>
    <property type="project" value="UniProtKB-SubCell"/>
</dbReference>
<dbReference type="Pfam" id="PF02737">
    <property type="entry name" value="3HCDH_N"/>
    <property type="match status" value="1"/>
</dbReference>
<evidence type="ECO:0000313" key="15">
    <source>
        <dbReference type="Proteomes" id="UP000000759"/>
    </source>
</evidence>
<dbReference type="SUPFAM" id="SSF48179">
    <property type="entry name" value="6-phosphogluconate dehydrogenase C-terminal domain-like"/>
    <property type="match status" value="1"/>
</dbReference>
<reference evidence="15" key="2">
    <citation type="submission" date="2008-08" db="EMBL/GenBank/DDBJ databases">
        <authorList>
            <consortium name="Diatom Consortium"/>
            <person name="Grigoriev I."/>
            <person name="Grimwood J."/>
            <person name="Kuo A."/>
            <person name="Otillar R.P."/>
            <person name="Salamov A."/>
            <person name="Detter J.C."/>
            <person name="Lindquist E."/>
            <person name="Shapiro H."/>
            <person name="Lucas S."/>
            <person name="Glavina del Rio T."/>
            <person name="Pitluck S."/>
            <person name="Rokhsar D."/>
            <person name="Bowler C."/>
        </authorList>
    </citation>
    <scope>GENOME REANNOTATION</scope>
    <source>
        <strain evidence="15">CCAP 1055/1</strain>
    </source>
</reference>
<keyword evidence="7" id="KW-0443">Lipid metabolism</keyword>
<sequence>MHMPTISRIATRACKGPLGRGRLEESGWRSFSASSSFDKLGVIGLGLMGHGVCQVGAASGIHSEVIAFEPEQQYLDRGKDRIEKSIAKLVSKGKMTQEAADETLGKITFTTDMAQLMDTDFIVEAVIENINLKRDLYSELGQVCKPETIFASNTSSLSISEMAGFSGRPQNFVGVHFFNPVQLMKLVEVIHTDQTDPAVFDKAYQWVQDIGKVPVSCGDTPGFIVNRLLVPALMQAMLMVDRGEASVRDIDVSMQLGAGHPMGPLHLADYIGLDTCCFIVKGWVELFPDEPAFVLPKILQTKVAAGELGRKTGKGFYHWDGDKRGDPVE</sequence>
<evidence type="ECO:0000256" key="10">
    <source>
        <dbReference type="PIRSR" id="PIRSR000105-1"/>
    </source>
</evidence>
<evidence type="ECO:0000259" key="13">
    <source>
        <dbReference type="Pfam" id="PF02737"/>
    </source>
</evidence>
<evidence type="ECO:0000313" key="14">
    <source>
        <dbReference type="EMBL" id="EEC44929.1"/>
    </source>
</evidence>
<feature type="domain" description="3-hydroxyacyl-CoA dehydrogenase C-terminal" evidence="12">
    <location>
        <begin position="222"/>
        <end position="319"/>
    </location>
</feature>
<dbReference type="Pfam" id="PF00725">
    <property type="entry name" value="3HCDH"/>
    <property type="match status" value="1"/>
</dbReference>
<protein>
    <submittedName>
        <fullName evidence="14">3-hydroxyacyl-coenzyme A dehydrogenase</fullName>
        <ecNumber evidence="14">1.1.1.35</ecNumber>
    </submittedName>
</protein>
<feature type="domain" description="3-hydroxyacyl-CoA dehydrogenase NAD binding" evidence="13">
    <location>
        <begin position="39"/>
        <end position="219"/>
    </location>
</feature>
<evidence type="ECO:0000256" key="3">
    <source>
        <dbReference type="ARBA" id="ARBA00009463"/>
    </source>
</evidence>
<gene>
    <name evidence="14" type="primary">HAD2</name>
    <name evidence="14" type="ORF">PHATRDRAFT_39681</name>
</gene>
<dbReference type="PIRSF" id="PIRSF000105">
    <property type="entry name" value="HCDH"/>
    <property type="match status" value="1"/>
</dbReference>
<keyword evidence="4" id="KW-0276">Fatty acid metabolism</keyword>
<dbReference type="Gene3D" id="3.40.50.720">
    <property type="entry name" value="NAD(P)-binding Rossmann-like Domain"/>
    <property type="match status" value="1"/>
</dbReference>
<evidence type="ECO:0000256" key="1">
    <source>
        <dbReference type="ARBA" id="ARBA00004305"/>
    </source>
</evidence>
<dbReference type="Proteomes" id="UP000000759">
    <property type="component" value="Chromosome 20"/>
</dbReference>
<dbReference type="FunFam" id="3.40.50.720:FF:000009">
    <property type="entry name" value="Fatty oxidation complex, alpha subunit"/>
    <property type="match status" value="1"/>
</dbReference>
<feature type="binding site" evidence="11">
    <location>
        <position position="85"/>
    </location>
    <ligand>
        <name>CoA</name>
        <dbReference type="ChEBI" id="CHEBI:57287"/>
    </ligand>
</feature>
<dbReference type="InterPro" id="IPR006176">
    <property type="entry name" value="3-OHacyl-CoA_DH_NAD-bd"/>
</dbReference>
<dbReference type="KEGG" id="pti:PHATRDRAFT_39681"/>
<dbReference type="STRING" id="556484.B7G9C0"/>
<dbReference type="GeneID" id="7195423"/>
<reference evidence="14 15" key="1">
    <citation type="journal article" date="2008" name="Nature">
        <title>The Phaeodactylum genome reveals the evolutionary history of diatom genomes.</title>
        <authorList>
            <person name="Bowler C."/>
            <person name="Allen A.E."/>
            <person name="Badger J.H."/>
            <person name="Grimwood J."/>
            <person name="Jabbari K."/>
            <person name="Kuo A."/>
            <person name="Maheswari U."/>
            <person name="Martens C."/>
            <person name="Maumus F."/>
            <person name="Otillar R.P."/>
            <person name="Rayko E."/>
            <person name="Salamov A."/>
            <person name="Vandepoele K."/>
            <person name="Beszteri B."/>
            <person name="Gruber A."/>
            <person name="Heijde M."/>
            <person name="Katinka M."/>
            <person name="Mock T."/>
            <person name="Valentin K."/>
            <person name="Verret F."/>
            <person name="Berges J.A."/>
            <person name="Brownlee C."/>
            <person name="Cadoret J.P."/>
            <person name="Chiovitti A."/>
            <person name="Choi C.J."/>
            <person name="Coesel S."/>
            <person name="De Martino A."/>
            <person name="Detter J.C."/>
            <person name="Durkin C."/>
            <person name="Falciatore A."/>
            <person name="Fournet J."/>
            <person name="Haruta M."/>
            <person name="Huysman M.J."/>
            <person name="Jenkins B.D."/>
            <person name="Jiroutova K."/>
            <person name="Jorgensen R.E."/>
            <person name="Joubert Y."/>
            <person name="Kaplan A."/>
            <person name="Kroger N."/>
            <person name="Kroth P.G."/>
            <person name="La Roche J."/>
            <person name="Lindquist E."/>
            <person name="Lommer M."/>
            <person name="Martin-Jezequel V."/>
            <person name="Lopez P.J."/>
            <person name="Lucas S."/>
            <person name="Mangogna M."/>
            <person name="McGinnis K."/>
            <person name="Medlin L.K."/>
            <person name="Montsant A."/>
            <person name="Oudot-Le Secq M.P."/>
            <person name="Napoli C."/>
            <person name="Obornik M."/>
            <person name="Parker M.S."/>
            <person name="Petit J.L."/>
            <person name="Porcel B.M."/>
            <person name="Poulsen N."/>
            <person name="Robison M."/>
            <person name="Rychlewski L."/>
            <person name="Rynearson T.A."/>
            <person name="Schmutz J."/>
            <person name="Shapiro H."/>
            <person name="Siaut M."/>
            <person name="Stanley M."/>
            <person name="Sussman M.R."/>
            <person name="Taylor A.R."/>
            <person name="Vardi A."/>
            <person name="von Dassow P."/>
            <person name="Vyverman W."/>
            <person name="Willis A."/>
            <person name="Wyrwicz L.S."/>
            <person name="Rokhsar D.S."/>
            <person name="Weissenbach J."/>
            <person name="Armbrust E.V."/>
            <person name="Green B.R."/>
            <person name="Van de Peer Y."/>
            <person name="Grigoriev I.V."/>
        </authorList>
    </citation>
    <scope>NUCLEOTIDE SEQUENCE [LARGE SCALE GENOMIC DNA]</scope>
    <source>
        <strain evidence="14 15">CCAP 1055/1</strain>
    </source>
</reference>
<evidence type="ECO:0000259" key="12">
    <source>
        <dbReference type="Pfam" id="PF00725"/>
    </source>
</evidence>
<dbReference type="PANTHER" id="PTHR43561">
    <property type="match status" value="1"/>
</dbReference>
<organism evidence="14 15">
    <name type="scientific">Phaeodactylum tricornutum (strain CCAP 1055/1)</name>
    <dbReference type="NCBI Taxonomy" id="556484"/>
    <lineage>
        <taxon>Eukaryota</taxon>
        <taxon>Sar</taxon>
        <taxon>Stramenopiles</taxon>
        <taxon>Ochrophyta</taxon>
        <taxon>Bacillariophyta</taxon>
        <taxon>Bacillariophyceae</taxon>
        <taxon>Bacillariophycidae</taxon>
        <taxon>Naviculales</taxon>
        <taxon>Phaeodactylaceae</taxon>
        <taxon>Phaeodactylum</taxon>
    </lineage>
</organism>
<keyword evidence="5 14" id="KW-0560">Oxidoreductase</keyword>
<proteinExistence type="inferred from homology"/>
<dbReference type="InterPro" id="IPR036291">
    <property type="entry name" value="NAD(P)-bd_dom_sf"/>
</dbReference>
<dbReference type="SMR" id="B7G9C0"/>
<dbReference type="InterPro" id="IPR022694">
    <property type="entry name" value="3-OHacyl-CoA_DH"/>
</dbReference>